<evidence type="ECO:0000256" key="4">
    <source>
        <dbReference type="PROSITE-ProRule" id="PRU00810"/>
    </source>
</evidence>
<dbReference type="PROSITE" id="PS51477">
    <property type="entry name" value="PAH"/>
    <property type="match status" value="2"/>
</dbReference>
<dbReference type="PANTHER" id="PTHR12346:SF0">
    <property type="entry name" value="SIN3A, ISOFORM G"/>
    <property type="match status" value="1"/>
</dbReference>
<evidence type="ECO:0000313" key="6">
    <source>
        <dbReference type="EMBL" id="KAL2623325.1"/>
    </source>
</evidence>
<proteinExistence type="predicted"/>
<accession>A0ABD1Y9B8</accession>
<dbReference type="PANTHER" id="PTHR12346">
    <property type="entry name" value="SIN3B-RELATED"/>
    <property type="match status" value="1"/>
</dbReference>
<dbReference type="EMBL" id="JBHFFA010000006">
    <property type="protein sequence ID" value="KAL2623325.1"/>
    <property type="molecule type" value="Genomic_DNA"/>
</dbReference>
<evidence type="ECO:0000313" key="7">
    <source>
        <dbReference type="Proteomes" id="UP001605036"/>
    </source>
</evidence>
<evidence type="ECO:0000256" key="5">
    <source>
        <dbReference type="SAM" id="MobiDB-lite"/>
    </source>
</evidence>
<dbReference type="Proteomes" id="UP001605036">
    <property type="component" value="Unassembled WGS sequence"/>
</dbReference>
<dbReference type="GO" id="GO:0005634">
    <property type="term" value="C:nucleus"/>
    <property type="evidence" value="ECO:0007669"/>
    <property type="project" value="UniProtKB-SubCell"/>
</dbReference>
<dbReference type="InterPro" id="IPR036600">
    <property type="entry name" value="PAH_sf"/>
</dbReference>
<sequence length="364" mass="42202">MVELSFNWRRVNSSPWVLDKLHGHLRKLVSSTLHIELQDAAEPNGSDLLLWRCEICSGTHPLVIIMASPVEGLLYLAARKFDYHIKQTLLEEDKHKYQVFKQLMLDFERKSMGFGALCAKITELFDDYPNLAEEFRTFFPEQDLSYYKFITKTLKSMESAVEDHWEILERCEAGRMKVGESMDDIGSILVDHRGWMRELRCFIPLEAIIYGDSVKKHFAGRNREHRYKEFVRLLHELRAQCGEFSDVKFKFIKLFQNDPALILGFNKFLPENERIQVALEGKSQVVVHEEDAQEEKGKKMDVHTTSQLPRQEASLPPSRKSSSAINSGGWYKDDDTDSKFRRKIPKLFGVPLITGKRSSRDLAN</sequence>
<dbReference type="InterPro" id="IPR003822">
    <property type="entry name" value="PAH"/>
</dbReference>
<comment type="subcellular location">
    <subcellularLocation>
        <location evidence="1 4">Nucleus</location>
    </subcellularLocation>
</comment>
<dbReference type="Pfam" id="PF02671">
    <property type="entry name" value="PAH"/>
    <property type="match status" value="2"/>
</dbReference>
<dbReference type="Gene3D" id="1.20.1160.11">
    <property type="entry name" value="Paired amphipathic helix"/>
    <property type="match status" value="2"/>
</dbReference>
<dbReference type="AlphaFoldDB" id="A0ABD1Y9B8"/>
<dbReference type="SUPFAM" id="SSF47762">
    <property type="entry name" value="PAH2 domain"/>
    <property type="match status" value="2"/>
</dbReference>
<gene>
    <name evidence="6" type="ORF">R1flu_003530</name>
</gene>
<evidence type="ECO:0000256" key="1">
    <source>
        <dbReference type="ARBA" id="ARBA00004123"/>
    </source>
</evidence>
<organism evidence="6 7">
    <name type="scientific">Riccia fluitans</name>
    <dbReference type="NCBI Taxonomy" id="41844"/>
    <lineage>
        <taxon>Eukaryota</taxon>
        <taxon>Viridiplantae</taxon>
        <taxon>Streptophyta</taxon>
        <taxon>Embryophyta</taxon>
        <taxon>Marchantiophyta</taxon>
        <taxon>Marchantiopsida</taxon>
        <taxon>Marchantiidae</taxon>
        <taxon>Marchantiales</taxon>
        <taxon>Ricciaceae</taxon>
        <taxon>Riccia</taxon>
    </lineage>
</organism>
<protein>
    <submittedName>
        <fullName evidence="6">Uncharacterized protein</fullName>
    </submittedName>
</protein>
<reference evidence="6 7" key="1">
    <citation type="submission" date="2024-09" db="EMBL/GenBank/DDBJ databases">
        <title>Chromosome-scale assembly of Riccia fluitans.</title>
        <authorList>
            <person name="Paukszto L."/>
            <person name="Sawicki J."/>
            <person name="Karawczyk K."/>
            <person name="Piernik-Szablinska J."/>
            <person name="Szczecinska M."/>
            <person name="Mazdziarz M."/>
        </authorList>
    </citation>
    <scope>NUCLEOTIDE SEQUENCE [LARGE SCALE GENOMIC DNA]</scope>
    <source>
        <strain evidence="6">Rf_01</strain>
        <tissue evidence="6">Aerial parts of the thallus</tissue>
    </source>
</reference>
<keyword evidence="7" id="KW-1185">Reference proteome</keyword>
<keyword evidence="3 4" id="KW-0539">Nucleus</keyword>
<feature type="compositionally biased region" description="Basic and acidic residues" evidence="5">
    <location>
        <begin position="288"/>
        <end position="302"/>
    </location>
</feature>
<feature type="region of interest" description="Disordered" evidence="5">
    <location>
        <begin position="288"/>
        <end position="337"/>
    </location>
</feature>
<evidence type="ECO:0000256" key="3">
    <source>
        <dbReference type="ARBA" id="ARBA00023242"/>
    </source>
</evidence>
<name>A0ABD1Y9B8_9MARC</name>
<comment type="caution">
    <text evidence="6">The sequence shown here is derived from an EMBL/GenBank/DDBJ whole genome shotgun (WGS) entry which is preliminary data.</text>
</comment>
<dbReference type="InterPro" id="IPR039774">
    <property type="entry name" value="Sin3-like"/>
</dbReference>
<evidence type="ECO:0000256" key="2">
    <source>
        <dbReference type="ARBA" id="ARBA00022491"/>
    </source>
</evidence>
<keyword evidence="2" id="KW-0678">Repressor</keyword>